<organism evidence="4 5">
    <name type="scientific">Candidatus Acutalibacter pullistercoris</name>
    <dbReference type="NCBI Taxonomy" id="2838418"/>
    <lineage>
        <taxon>Bacteria</taxon>
        <taxon>Bacillati</taxon>
        <taxon>Bacillota</taxon>
        <taxon>Clostridia</taxon>
        <taxon>Eubacteriales</taxon>
        <taxon>Acutalibacteraceae</taxon>
        <taxon>Acutalibacter</taxon>
    </lineage>
</organism>
<dbReference type="AlphaFoldDB" id="A0A9D1YF17"/>
<dbReference type="EMBL" id="DXDU01000038">
    <property type="protein sequence ID" value="HIY26028.1"/>
    <property type="molecule type" value="Genomic_DNA"/>
</dbReference>
<dbReference type="InterPro" id="IPR025641">
    <property type="entry name" value="DUF4340"/>
</dbReference>
<evidence type="ECO:0000256" key="1">
    <source>
        <dbReference type="SAM" id="MobiDB-lite"/>
    </source>
</evidence>
<dbReference type="Proteomes" id="UP000823915">
    <property type="component" value="Unassembled WGS sequence"/>
</dbReference>
<evidence type="ECO:0000259" key="3">
    <source>
        <dbReference type="Pfam" id="PF14238"/>
    </source>
</evidence>
<keyword evidence="2" id="KW-1133">Transmembrane helix</keyword>
<feature type="region of interest" description="Disordered" evidence="1">
    <location>
        <begin position="291"/>
        <end position="310"/>
    </location>
</feature>
<protein>
    <submittedName>
        <fullName evidence="4">DUF4340 domain-containing protein</fullName>
    </submittedName>
</protein>
<name>A0A9D1YF17_9FIRM</name>
<reference evidence="4" key="2">
    <citation type="submission" date="2021-04" db="EMBL/GenBank/DDBJ databases">
        <authorList>
            <person name="Gilroy R."/>
        </authorList>
    </citation>
    <scope>NUCLEOTIDE SEQUENCE</scope>
    <source>
        <strain evidence="4">1282</strain>
    </source>
</reference>
<feature type="non-terminal residue" evidence="4">
    <location>
        <position position="355"/>
    </location>
</feature>
<feature type="domain" description="DUF4340" evidence="3">
    <location>
        <begin position="70"/>
        <end position="170"/>
    </location>
</feature>
<keyword evidence="2" id="KW-0472">Membrane</keyword>
<keyword evidence="2" id="KW-0812">Transmembrane</keyword>
<evidence type="ECO:0000313" key="4">
    <source>
        <dbReference type="EMBL" id="HIY26028.1"/>
    </source>
</evidence>
<dbReference type="Pfam" id="PF14238">
    <property type="entry name" value="DUF4340"/>
    <property type="match status" value="1"/>
</dbReference>
<comment type="caution">
    <text evidence="4">The sequence shown here is derived from an EMBL/GenBank/DDBJ whole genome shotgun (WGS) entry which is preliminary data.</text>
</comment>
<sequence>MNRAKRLYILLGVLAAACIAAFAVLHLEQRQEEIAESGETVLEIDPDAVQSLSWEYEGETLAFHRDGDGWLYDDDEAFPVDGEKIQELLGQFEAFGAAFVITDVEDYAQYGLDDPTCTIQLSTEEESYTIELGNYSNMDEQRYVSTGDGNVYLAVSDPLDVYDTDLSGLIANDQVPDWTQVTGLTFAGEQDYAVTWQEDSGLSYSEDDVYFTQQDGESLPLDTSLVEGYLRTLQSLELGDYVTYNATDEELADCGLDEPQLTVTVDYTGEDEDGAETSGTFVLHISRDPEELAQGEADAENTEEAEDTEEEITAYARVGDSRIVYQLSGSDYEALMAASYDELRHQEVLWADFAG</sequence>
<feature type="transmembrane region" description="Helical" evidence="2">
    <location>
        <begin position="7"/>
        <end position="27"/>
    </location>
</feature>
<reference evidence="4" key="1">
    <citation type="journal article" date="2021" name="PeerJ">
        <title>Extensive microbial diversity within the chicken gut microbiome revealed by metagenomics and culture.</title>
        <authorList>
            <person name="Gilroy R."/>
            <person name="Ravi A."/>
            <person name="Getino M."/>
            <person name="Pursley I."/>
            <person name="Horton D.L."/>
            <person name="Alikhan N.F."/>
            <person name="Baker D."/>
            <person name="Gharbi K."/>
            <person name="Hall N."/>
            <person name="Watson M."/>
            <person name="Adriaenssens E.M."/>
            <person name="Foster-Nyarko E."/>
            <person name="Jarju S."/>
            <person name="Secka A."/>
            <person name="Antonio M."/>
            <person name="Oren A."/>
            <person name="Chaudhuri R.R."/>
            <person name="La Ragione R."/>
            <person name="Hildebrand F."/>
            <person name="Pallen M.J."/>
        </authorList>
    </citation>
    <scope>NUCLEOTIDE SEQUENCE</scope>
    <source>
        <strain evidence="4">1282</strain>
    </source>
</reference>
<proteinExistence type="predicted"/>
<evidence type="ECO:0000313" key="5">
    <source>
        <dbReference type="Proteomes" id="UP000823915"/>
    </source>
</evidence>
<accession>A0A9D1YF17</accession>
<evidence type="ECO:0000256" key="2">
    <source>
        <dbReference type="SAM" id="Phobius"/>
    </source>
</evidence>
<dbReference type="PROSITE" id="PS51257">
    <property type="entry name" value="PROKAR_LIPOPROTEIN"/>
    <property type="match status" value="1"/>
</dbReference>
<gene>
    <name evidence="4" type="ORF">H9838_02505</name>
</gene>